<name>A0A9K3LA47_9STRA</name>
<gene>
    <name evidence="2" type="ORF">IV203_002264</name>
</gene>
<feature type="region of interest" description="Disordered" evidence="1">
    <location>
        <begin position="287"/>
        <end position="319"/>
    </location>
</feature>
<reference evidence="2" key="2">
    <citation type="submission" date="2021-04" db="EMBL/GenBank/DDBJ databases">
        <authorList>
            <person name="Podell S."/>
        </authorList>
    </citation>
    <scope>NUCLEOTIDE SEQUENCE</scope>
    <source>
        <strain evidence="2">Hildebrandi</strain>
    </source>
</reference>
<dbReference type="Proteomes" id="UP000693970">
    <property type="component" value="Unassembled WGS sequence"/>
</dbReference>
<organism evidence="2 3">
    <name type="scientific">Nitzschia inconspicua</name>
    <dbReference type="NCBI Taxonomy" id="303405"/>
    <lineage>
        <taxon>Eukaryota</taxon>
        <taxon>Sar</taxon>
        <taxon>Stramenopiles</taxon>
        <taxon>Ochrophyta</taxon>
        <taxon>Bacillariophyta</taxon>
        <taxon>Bacillariophyceae</taxon>
        <taxon>Bacillariophycidae</taxon>
        <taxon>Bacillariales</taxon>
        <taxon>Bacillariaceae</taxon>
        <taxon>Nitzschia</taxon>
    </lineage>
</organism>
<comment type="caution">
    <text evidence="2">The sequence shown here is derived from an EMBL/GenBank/DDBJ whole genome shotgun (WGS) entry which is preliminary data.</text>
</comment>
<evidence type="ECO:0000313" key="3">
    <source>
        <dbReference type="Proteomes" id="UP000693970"/>
    </source>
</evidence>
<proteinExistence type="predicted"/>
<feature type="region of interest" description="Disordered" evidence="1">
    <location>
        <begin position="448"/>
        <end position="476"/>
    </location>
</feature>
<reference evidence="2" key="1">
    <citation type="journal article" date="2021" name="Sci. Rep.">
        <title>Diploid genomic architecture of Nitzschia inconspicua, an elite biomass production diatom.</title>
        <authorList>
            <person name="Oliver A."/>
            <person name="Podell S."/>
            <person name="Pinowska A."/>
            <person name="Traller J.C."/>
            <person name="Smith S.R."/>
            <person name="McClure R."/>
            <person name="Beliaev A."/>
            <person name="Bohutskyi P."/>
            <person name="Hill E.A."/>
            <person name="Rabines A."/>
            <person name="Zheng H."/>
            <person name="Allen L.Z."/>
            <person name="Kuo A."/>
            <person name="Grigoriev I.V."/>
            <person name="Allen A.E."/>
            <person name="Hazlebeck D."/>
            <person name="Allen E.E."/>
        </authorList>
    </citation>
    <scope>NUCLEOTIDE SEQUENCE</scope>
    <source>
        <strain evidence="2">Hildebrandi</strain>
    </source>
</reference>
<accession>A0A9K3LA47</accession>
<dbReference type="EMBL" id="JAGRRH010000015">
    <property type="protein sequence ID" value="KAG7357576.1"/>
    <property type="molecule type" value="Genomic_DNA"/>
</dbReference>
<sequence length="491" mass="54033">MADPNHEYLTMAEREELQLLKRGYLEPTIIPNGLAGGRTLRNKRSCDPRINEHRFDGRGNLRDTVKNLDHDGDRHYCKLFLLLKATQETEDIIFSMNDDGVVEVEFCNVDDGLTSRSDMVALIKKVKATWEEDADWHRENKAAAAATITRWVARHHRLMFLKKAAAATISRWAARHYRWKALKRKAAAAATISRWAARHYRLRALKMTAGLDVEASSTGIPLEDSPSPVRIDGIETPPVAIKEPTVVQDVPSMPRRSTMMLPISSPSRTVLTFLRLSRLPADRDVEVPSTGIPLEDSPSPVQIGRRESPPVANEEPTVVQDVPSKLQEIYDGAADIITIEGGSNVPTVVKGNLTPVATGTNHSDEVNESMDSGYDCIPELPPDRDVEASSTGIPLEDSPSPVQIGRMESPPVANEEVAVVQDVPSRPEEPLVAMETTSSIEQENLGIANDETVSAVGPRTPVHPPSEAESEEDPLGFAATFDFLKDLLESE</sequence>
<evidence type="ECO:0000313" key="2">
    <source>
        <dbReference type="EMBL" id="KAG7357576.1"/>
    </source>
</evidence>
<dbReference type="AlphaFoldDB" id="A0A9K3LA47"/>
<keyword evidence="3" id="KW-1185">Reference proteome</keyword>
<protein>
    <submittedName>
        <fullName evidence="2">Uncharacterized protein</fullName>
    </submittedName>
</protein>
<evidence type="ECO:0000256" key="1">
    <source>
        <dbReference type="SAM" id="MobiDB-lite"/>
    </source>
</evidence>